<reference evidence="3" key="1">
    <citation type="journal article" date="2022" name="Clin. Infect. Dis.">
        <title>Association between Clostridium innocuum and antibiotic-associated diarrhea in adults and children: A cross-sectional study and comparative genomics analysis.</title>
        <authorList>
            <person name="Cherny K.E."/>
            <person name="Muscat E.B."/>
            <person name="Balaji A."/>
            <person name="Mukherjee J."/>
            <person name="Ozer E.A."/>
            <person name="Angarone M.P."/>
            <person name="Hauser A.R."/>
            <person name="Sichel J.S."/>
            <person name="Amponsah E."/>
            <person name="Kociolek L.K."/>
        </authorList>
    </citation>
    <scope>NUCLEOTIDE SEQUENCE</scope>
    <source>
        <strain evidence="3">NU1-AC-029v</strain>
    </source>
</reference>
<comment type="caution">
    <text evidence="3">The sequence shown here is derived from an EMBL/GenBank/DDBJ whole genome shotgun (WGS) entry which is preliminary data.</text>
</comment>
<accession>A0AAP2UM58</accession>
<dbReference type="EMBL" id="JAKTMA010000008">
    <property type="protein sequence ID" value="MCR0232355.1"/>
    <property type="molecule type" value="Genomic_DNA"/>
</dbReference>
<protein>
    <submittedName>
        <fullName evidence="3">AAA family ATPase</fullName>
    </submittedName>
</protein>
<organism evidence="3 4">
    <name type="scientific">Clostridium innocuum</name>
    <dbReference type="NCBI Taxonomy" id="1522"/>
    <lineage>
        <taxon>Bacteria</taxon>
        <taxon>Bacillati</taxon>
        <taxon>Bacillota</taxon>
        <taxon>Clostridia</taxon>
        <taxon>Eubacteriales</taxon>
        <taxon>Clostridiaceae</taxon>
        <taxon>Clostridium</taxon>
    </lineage>
</organism>
<evidence type="ECO:0000313" key="4">
    <source>
        <dbReference type="Proteomes" id="UP001203972"/>
    </source>
</evidence>
<dbReference type="Proteomes" id="UP001203972">
    <property type="component" value="Unassembled WGS sequence"/>
</dbReference>
<dbReference type="Pfam" id="PF13476">
    <property type="entry name" value="AAA_23"/>
    <property type="match status" value="1"/>
</dbReference>
<keyword evidence="1" id="KW-0175">Coiled coil</keyword>
<evidence type="ECO:0000256" key="1">
    <source>
        <dbReference type="SAM" id="Coils"/>
    </source>
</evidence>
<feature type="domain" description="Rad50/SbcC-type AAA" evidence="2">
    <location>
        <begin position="19"/>
        <end position="257"/>
    </location>
</feature>
<feature type="coiled-coil region" evidence="1">
    <location>
        <begin position="240"/>
        <end position="274"/>
    </location>
</feature>
<evidence type="ECO:0000259" key="2">
    <source>
        <dbReference type="Pfam" id="PF13476"/>
    </source>
</evidence>
<dbReference type="InterPro" id="IPR027417">
    <property type="entry name" value="P-loop_NTPase"/>
</dbReference>
<proteinExistence type="predicted"/>
<dbReference type="AlphaFoldDB" id="A0AAP2UM58"/>
<sequence>MQSFRIKQLRVSGTGKIDGVIEFDDGLNIIQGRSNTGKTWILKCIYYLFSSDKNPFSPLTGYSDVEGVFYTKLYGDITIKRRLNDNQAEVICAHPDVVNGIYETNYKGKGPLYLNDLWLRIIGLNETISVPKSARYARERISWTNIANVFFADEDEIDKSGSLIIKDSNYETALISSLYFLLTGDYKEGVEEILKPEVANEKKKAVVAYIEEQVAALSDKKINYIMQLEKLTDVDADKQMQELTESISTLQQEMSELVEDNAAVIRQMSEYQQEDANCKVLIDRYKSLASQYKADLQRLDFISKGEKAVKGLSKNEICPFCGGPIDNHDESYDSAIQAETKRIVSELAVIAATENNVREEQIGISRNISELTKRRAEISEAIAERTLKINDYRTNLQRYRDYTKLQSGIDFVNEQLQVLGQKKVSELQKKKKPPLYHAKKEFEELVGTGFNELLNKILKECNYRAGYASWDFKTFDILMDGVSKEEDQGKGYRSFLNSVIALMLYEYFNSDDVFIKPGILMIDTPLLGFDENEEGTQGATLKNGLYQYFINHKGNGQIIIVDNLNVMPDIDLQAAGAKVTTYYKDEKDGHVYGFMPSWRKDLPKETE</sequence>
<dbReference type="SUPFAM" id="SSF52540">
    <property type="entry name" value="P-loop containing nucleoside triphosphate hydrolases"/>
    <property type="match status" value="1"/>
</dbReference>
<name>A0AAP2UM58_CLOIN</name>
<evidence type="ECO:0000313" key="3">
    <source>
        <dbReference type="EMBL" id="MCR0232355.1"/>
    </source>
</evidence>
<dbReference type="Gene3D" id="3.40.50.300">
    <property type="entry name" value="P-loop containing nucleotide triphosphate hydrolases"/>
    <property type="match status" value="2"/>
</dbReference>
<gene>
    <name evidence="3" type="ORF">MKC95_06175</name>
</gene>
<dbReference type="RefSeq" id="WP_008817745.1">
    <property type="nucleotide sequence ID" value="NZ_AP025565.1"/>
</dbReference>
<dbReference type="InterPro" id="IPR038729">
    <property type="entry name" value="Rad50/SbcC_AAA"/>
</dbReference>